<protein>
    <submittedName>
        <fullName evidence="1">Uncharacterized protein</fullName>
    </submittedName>
</protein>
<reference evidence="1 2" key="1">
    <citation type="submission" date="2023-10" db="EMBL/GenBank/DDBJ databases">
        <title>Draft genome sequence of Xylaria bambusicola isolate GMP-LS, the root and basal stem rot pathogen of sugarcane in Indonesia.</title>
        <authorList>
            <person name="Selvaraj P."/>
            <person name="Muralishankar V."/>
            <person name="Muruganantham S."/>
            <person name="Sp S."/>
            <person name="Haryani S."/>
            <person name="Lau K.J.X."/>
            <person name="Naqvi N.I."/>
        </authorList>
    </citation>
    <scope>NUCLEOTIDE SEQUENCE [LARGE SCALE GENOMIC DNA]</scope>
    <source>
        <strain evidence="1">GMP-LS</strain>
    </source>
</reference>
<comment type="caution">
    <text evidence="1">The sequence shown here is derived from an EMBL/GenBank/DDBJ whole genome shotgun (WGS) entry which is preliminary data.</text>
</comment>
<name>A0AAN7UE55_9PEZI</name>
<dbReference type="Proteomes" id="UP001305414">
    <property type="component" value="Unassembled WGS sequence"/>
</dbReference>
<keyword evidence="2" id="KW-1185">Reference proteome</keyword>
<sequence>MLPAIEATSTYTSPGISCSPLSREGARDAMVDVKDFSRWNALSTAALTPSSAATACLYRNRRALPICSARRSVGVGLRGTMCCSSSTGSGRGFDDAGIVLDVGEGTGVVLLGRGVSSKSS</sequence>
<dbReference type="EMBL" id="JAWHQM010000001">
    <property type="protein sequence ID" value="KAK5624479.1"/>
    <property type="molecule type" value="Genomic_DNA"/>
</dbReference>
<proteinExistence type="predicted"/>
<evidence type="ECO:0000313" key="1">
    <source>
        <dbReference type="EMBL" id="KAK5624479.1"/>
    </source>
</evidence>
<evidence type="ECO:0000313" key="2">
    <source>
        <dbReference type="Proteomes" id="UP001305414"/>
    </source>
</evidence>
<accession>A0AAN7UE55</accession>
<dbReference type="AlphaFoldDB" id="A0AAN7UE55"/>
<organism evidence="1 2">
    <name type="scientific">Xylaria bambusicola</name>
    <dbReference type="NCBI Taxonomy" id="326684"/>
    <lineage>
        <taxon>Eukaryota</taxon>
        <taxon>Fungi</taxon>
        <taxon>Dikarya</taxon>
        <taxon>Ascomycota</taxon>
        <taxon>Pezizomycotina</taxon>
        <taxon>Sordariomycetes</taxon>
        <taxon>Xylariomycetidae</taxon>
        <taxon>Xylariales</taxon>
        <taxon>Xylariaceae</taxon>
        <taxon>Xylaria</taxon>
    </lineage>
</organism>
<gene>
    <name evidence="1" type="ORF">RRF57_000194</name>
</gene>